<feature type="region of interest" description="Disordered" evidence="8">
    <location>
        <begin position="851"/>
        <end position="871"/>
    </location>
</feature>
<evidence type="ECO:0000256" key="7">
    <source>
        <dbReference type="PROSITE-ProRule" id="PRU00042"/>
    </source>
</evidence>
<dbReference type="GO" id="GO:0008270">
    <property type="term" value="F:zinc ion binding"/>
    <property type="evidence" value="ECO:0007669"/>
    <property type="project" value="UniProtKB-KW"/>
</dbReference>
<keyword evidence="3" id="KW-0862">Zinc</keyword>
<dbReference type="Gene3D" id="3.30.160.60">
    <property type="entry name" value="Classic Zinc Finger"/>
    <property type="match status" value="2"/>
</dbReference>
<evidence type="ECO:0000256" key="3">
    <source>
        <dbReference type="ARBA" id="ARBA00022833"/>
    </source>
</evidence>
<dbReference type="PROSITE" id="PS00463">
    <property type="entry name" value="ZN2_CY6_FUNGAL_1"/>
    <property type="match status" value="1"/>
</dbReference>
<dbReference type="Gene3D" id="4.10.240.10">
    <property type="entry name" value="Zn(2)-C6 fungal-type DNA-binding domain"/>
    <property type="match status" value="1"/>
</dbReference>
<evidence type="ECO:0000313" key="12">
    <source>
        <dbReference type="Proteomes" id="UP000053890"/>
    </source>
</evidence>
<dbReference type="InterPro" id="IPR001138">
    <property type="entry name" value="Zn2Cys6_DnaBD"/>
</dbReference>
<evidence type="ECO:0000256" key="6">
    <source>
        <dbReference type="ARBA" id="ARBA00023242"/>
    </source>
</evidence>
<dbReference type="InterPro" id="IPR036236">
    <property type="entry name" value="Znf_C2H2_sf"/>
</dbReference>
<dbReference type="EMBL" id="KQ474079">
    <property type="protein sequence ID" value="KPV74778.1"/>
    <property type="molecule type" value="Genomic_DNA"/>
</dbReference>
<dbReference type="Pfam" id="PF04082">
    <property type="entry name" value="Fungal_trans"/>
    <property type="match status" value="1"/>
</dbReference>
<keyword evidence="5" id="KW-0804">Transcription</keyword>
<feature type="compositionally biased region" description="Low complexity" evidence="8">
    <location>
        <begin position="348"/>
        <end position="361"/>
    </location>
</feature>
<feature type="region of interest" description="Disordered" evidence="8">
    <location>
        <begin position="291"/>
        <end position="361"/>
    </location>
</feature>
<evidence type="ECO:0000256" key="2">
    <source>
        <dbReference type="ARBA" id="ARBA00022771"/>
    </source>
</evidence>
<evidence type="ECO:0000256" key="4">
    <source>
        <dbReference type="ARBA" id="ARBA00023015"/>
    </source>
</evidence>
<dbReference type="SMART" id="SM00355">
    <property type="entry name" value="ZnF_C2H2"/>
    <property type="match status" value="2"/>
</dbReference>
<dbReference type="RefSeq" id="XP_018270827.1">
    <property type="nucleotide sequence ID" value="XM_018416976.1"/>
</dbReference>
<sequence length="960" mass="102298">MADVQVHDPEPAPPPAATATAPAPARIHTCDQPGCNQSYARIEHLERHVKTHTAPAGYLCKECGKAFARSDVLRRHTKIHSREATVTGDGGGLAKRVSQACQSCAAAKVRCNGGQPCERCSKLSRVCDYETASSDPSTRPHKRVRLQSEDVGQAAPSFEALPNRSTSVSSVHDHVQLPPSSSSTFDLGSSMPMHSFPYPIDGGLDSTHTGMSTFASSSAPAPAAVQHLAAPGSSTAQPSAASPALDNLLNLVFQKQSAGTTTLEDDLSAAFFLPTDDNMFWSQFLQSPAASLPSPARLGSSTSIPPVADLAHPASPPSTASPSYRPRILITAAGLPSRHGSPHPESPTAAADGEGDTARTAAAAAAAAAAAQGGGGTASEWGLAWQPTGHESGVRLDREASMSILAAPVVLDGRGPTLPTCDEQVRIALLETLRFSQLSDDEYHALYSTLARIPLPVFDLLLSLYFGHFHPLVPLLHVPSFNPKKTLGQLLLILLGIGAVYAPISGALQLGRALVEVARRGIEHLINRDNRLARSLPVAQAQMLWSVMRWTGSARTIELASAFASVHTTMLREQRVFNESQNRSPSDDSPAAQWKAFVANEERRRTAMSCYLLDGEAAVLLRTAPCINSSLLQTLLPCDERLWTAPTAEAWLEVKASVREPVAISVVLKHLSSDSATPLPAVISLSPLAAHVLVQALHLNLLHVHQLRKSGMTNTDLITTHVRRSLSRLARGADEFTPCFNSGGQPDDPAYYAAPRAWYHLAQIATYVPLDELDAVARKSGDGEADTAREYWVKMLNTHTEHARTLALHAGQLLCVLRDYPTHSTHEPASLFYAGLALYLYARSSKPSTDASLAWSEPPSTGSLSSSTSTSKAPASAVQLDAVLDDTASAWVAFGGAAVIASPTMPGSVELAGDEAARTALRAVVKVLDARPVWRVGRTFVAVLQRMLAREESRQGNLHV</sequence>
<feature type="compositionally biased region" description="Basic and acidic residues" evidence="8">
    <location>
        <begin position="1"/>
        <end position="10"/>
    </location>
</feature>
<accession>A0A194S219</accession>
<dbReference type="PANTHER" id="PTHR47660">
    <property type="entry name" value="TRANSCRIPTION FACTOR WITH C2H2 AND ZN(2)-CYS(6) DNA BINDING DOMAIN (EUROFUNG)-RELATED-RELATED"/>
    <property type="match status" value="1"/>
</dbReference>
<dbReference type="PANTHER" id="PTHR47660:SF2">
    <property type="entry name" value="TRANSCRIPTION FACTOR WITH C2H2 AND ZN(2)-CYS(6) DNA BINDING DOMAIN (EUROFUNG)"/>
    <property type="match status" value="1"/>
</dbReference>
<organism evidence="11 12">
    <name type="scientific">Rhodotorula graminis (strain WP1)</name>
    <dbReference type="NCBI Taxonomy" id="578459"/>
    <lineage>
        <taxon>Eukaryota</taxon>
        <taxon>Fungi</taxon>
        <taxon>Dikarya</taxon>
        <taxon>Basidiomycota</taxon>
        <taxon>Pucciniomycotina</taxon>
        <taxon>Microbotryomycetes</taxon>
        <taxon>Sporidiobolales</taxon>
        <taxon>Sporidiobolaceae</taxon>
        <taxon>Rhodotorula</taxon>
    </lineage>
</organism>
<feature type="compositionally biased region" description="Low complexity" evidence="8">
    <location>
        <begin position="856"/>
        <end position="871"/>
    </location>
</feature>
<dbReference type="SMART" id="SM00066">
    <property type="entry name" value="GAL4"/>
    <property type="match status" value="1"/>
</dbReference>
<feature type="domain" description="C2H2-type" evidence="10">
    <location>
        <begin position="58"/>
        <end position="85"/>
    </location>
</feature>
<dbReference type="AlphaFoldDB" id="A0A194S219"/>
<keyword evidence="6" id="KW-0539">Nucleus</keyword>
<dbReference type="CDD" id="cd00067">
    <property type="entry name" value="GAL4"/>
    <property type="match status" value="1"/>
</dbReference>
<dbReference type="GO" id="GO:0003677">
    <property type="term" value="F:DNA binding"/>
    <property type="evidence" value="ECO:0007669"/>
    <property type="project" value="InterPro"/>
</dbReference>
<dbReference type="CDD" id="cd12148">
    <property type="entry name" value="fungal_TF_MHR"/>
    <property type="match status" value="1"/>
</dbReference>
<keyword evidence="1" id="KW-0479">Metal-binding</keyword>
<evidence type="ECO:0000313" key="11">
    <source>
        <dbReference type="EMBL" id="KPV74778.1"/>
    </source>
</evidence>
<gene>
    <name evidence="11" type="ORF">RHOBADRAFT_53718</name>
</gene>
<dbReference type="FunFam" id="3.30.160.60:FF:002343">
    <property type="entry name" value="Zinc finger protein 33A"/>
    <property type="match status" value="1"/>
</dbReference>
<feature type="domain" description="Zn(2)-C6 fungal-type" evidence="9">
    <location>
        <begin position="100"/>
        <end position="129"/>
    </location>
</feature>
<feature type="domain" description="C2H2-type" evidence="10">
    <location>
        <begin position="28"/>
        <end position="57"/>
    </location>
</feature>
<evidence type="ECO:0000256" key="8">
    <source>
        <dbReference type="SAM" id="MobiDB-lite"/>
    </source>
</evidence>
<reference evidence="11 12" key="1">
    <citation type="journal article" date="2015" name="Front. Microbiol.">
        <title>Genome sequence of the plant growth promoting endophytic yeast Rhodotorula graminis WP1.</title>
        <authorList>
            <person name="Firrincieli A."/>
            <person name="Otillar R."/>
            <person name="Salamov A."/>
            <person name="Schmutz J."/>
            <person name="Khan Z."/>
            <person name="Redman R.S."/>
            <person name="Fleck N.D."/>
            <person name="Lindquist E."/>
            <person name="Grigoriev I.V."/>
            <person name="Doty S.L."/>
        </authorList>
    </citation>
    <scope>NUCLEOTIDE SEQUENCE [LARGE SCALE GENOMIC DNA]</scope>
    <source>
        <strain evidence="11 12">WP1</strain>
    </source>
</reference>
<dbReference type="PROSITE" id="PS50048">
    <property type="entry name" value="ZN2_CY6_FUNGAL_2"/>
    <property type="match status" value="1"/>
</dbReference>
<dbReference type="InterPro" id="IPR036864">
    <property type="entry name" value="Zn2-C6_fun-type_DNA-bd_sf"/>
</dbReference>
<dbReference type="SUPFAM" id="SSF57701">
    <property type="entry name" value="Zn2/Cys6 DNA-binding domain"/>
    <property type="match status" value="1"/>
</dbReference>
<protein>
    <recommendedName>
        <fullName evidence="13">Zn(2)-C6 fungal-type domain-containing protein</fullName>
    </recommendedName>
</protein>
<evidence type="ECO:0000259" key="10">
    <source>
        <dbReference type="PROSITE" id="PS50157"/>
    </source>
</evidence>
<dbReference type="Proteomes" id="UP000053890">
    <property type="component" value="Unassembled WGS sequence"/>
</dbReference>
<dbReference type="STRING" id="578459.A0A194S219"/>
<keyword evidence="2 7" id="KW-0863">Zinc-finger</keyword>
<dbReference type="GeneID" id="28977424"/>
<dbReference type="OrthoDB" id="1405595at2759"/>
<dbReference type="Pfam" id="PF00172">
    <property type="entry name" value="Zn_clus"/>
    <property type="match status" value="1"/>
</dbReference>
<dbReference type="InterPro" id="IPR007219">
    <property type="entry name" value="XnlR_reg_dom"/>
</dbReference>
<name>A0A194S219_RHOGW</name>
<dbReference type="PROSITE" id="PS50157">
    <property type="entry name" value="ZINC_FINGER_C2H2_2"/>
    <property type="match status" value="2"/>
</dbReference>
<evidence type="ECO:0000259" key="9">
    <source>
        <dbReference type="PROSITE" id="PS50048"/>
    </source>
</evidence>
<dbReference type="InterPro" id="IPR013087">
    <property type="entry name" value="Znf_C2H2_type"/>
</dbReference>
<evidence type="ECO:0008006" key="13">
    <source>
        <dbReference type="Google" id="ProtNLM"/>
    </source>
</evidence>
<keyword evidence="12" id="KW-1185">Reference proteome</keyword>
<dbReference type="OMA" id="AWYHLAQ"/>
<dbReference type="GO" id="GO:0000981">
    <property type="term" value="F:DNA-binding transcription factor activity, RNA polymerase II-specific"/>
    <property type="evidence" value="ECO:0007669"/>
    <property type="project" value="InterPro"/>
</dbReference>
<proteinExistence type="predicted"/>
<dbReference type="SUPFAM" id="SSF57667">
    <property type="entry name" value="beta-beta-alpha zinc fingers"/>
    <property type="match status" value="1"/>
</dbReference>
<dbReference type="GO" id="GO:0006351">
    <property type="term" value="P:DNA-templated transcription"/>
    <property type="evidence" value="ECO:0007669"/>
    <property type="project" value="InterPro"/>
</dbReference>
<keyword evidence="4" id="KW-0805">Transcription regulation</keyword>
<evidence type="ECO:0000256" key="1">
    <source>
        <dbReference type="ARBA" id="ARBA00022723"/>
    </source>
</evidence>
<evidence type="ECO:0000256" key="5">
    <source>
        <dbReference type="ARBA" id="ARBA00023163"/>
    </source>
</evidence>
<dbReference type="PROSITE" id="PS00028">
    <property type="entry name" value="ZINC_FINGER_C2H2_1"/>
    <property type="match status" value="1"/>
</dbReference>
<feature type="region of interest" description="Disordered" evidence="8">
    <location>
        <begin position="1"/>
        <end position="23"/>
    </location>
</feature>
<dbReference type="Pfam" id="PF00096">
    <property type="entry name" value="zf-C2H2"/>
    <property type="match status" value="1"/>
</dbReference>